<gene>
    <name evidence="5" type="ORF">BP5796_00855</name>
</gene>
<dbReference type="OrthoDB" id="5374328at2759"/>
<dbReference type="SMART" id="SM00338">
    <property type="entry name" value="BRLZ"/>
    <property type="match status" value="1"/>
</dbReference>
<name>A0A3D8T934_9HELO</name>
<dbReference type="PROSITE" id="PS00036">
    <property type="entry name" value="BZIP_BASIC"/>
    <property type="match status" value="1"/>
</dbReference>
<dbReference type="GO" id="GO:0090575">
    <property type="term" value="C:RNA polymerase II transcription regulator complex"/>
    <property type="evidence" value="ECO:0007669"/>
    <property type="project" value="TreeGrafter"/>
</dbReference>
<comment type="subcellular location">
    <subcellularLocation>
        <location evidence="1">Nucleus</location>
    </subcellularLocation>
</comment>
<dbReference type="EMBL" id="PDLN01000001">
    <property type="protein sequence ID" value="RDW95092.1"/>
    <property type="molecule type" value="Genomic_DNA"/>
</dbReference>
<accession>A0A3D8T934</accession>
<protein>
    <recommendedName>
        <fullName evidence="4">BZIP domain-containing protein</fullName>
    </recommendedName>
</protein>
<evidence type="ECO:0000313" key="5">
    <source>
        <dbReference type="EMBL" id="RDW95092.1"/>
    </source>
</evidence>
<feature type="region of interest" description="Disordered" evidence="3">
    <location>
        <begin position="253"/>
        <end position="285"/>
    </location>
</feature>
<dbReference type="SUPFAM" id="SSF57959">
    <property type="entry name" value="Leucine zipper domain"/>
    <property type="match status" value="1"/>
</dbReference>
<dbReference type="Proteomes" id="UP000256328">
    <property type="component" value="Unassembled WGS sequence"/>
</dbReference>
<evidence type="ECO:0000256" key="2">
    <source>
        <dbReference type="ARBA" id="ARBA00023242"/>
    </source>
</evidence>
<dbReference type="PANTHER" id="PTHR40621:SF7">
    <property type="entry name" value="BZIP DOMAIN-CONTAINING PROTEIN"/>
    <property type="match status" value="1"/>
</dbReference>
<dbReference type="InterPro" id="IPR046347">
    <property type="entry name" value="bZIP_sf"/>
</dbReference>
<evidence type="ECO:0000313" key="6">
    <source>
        <dbReference type="Proteomes" id="UP000256328"/>
    </source>
</evidence>
<feature type="compositionally biased region" description="Low complexity" evidence="3">
    <location>
        <begin position="30"/>
        <end position="44"/>
    </location>
</feature>
<feature type="region of interest" description="Disordered" evidence="3">
    <location>
        <begin position="1"/>
        <end position="113"/>
    </location>
</feature>
<organism evidence="5 6">
    <name type="scientific">Coleophoma crateriformis</name>
    <dbReference type="NCBI Taxonomy" id="565419"/>
    <lineage>
        <taxon>Eukaryota</taxon>
        <taxon>Fungi</taxon>
        <taxon>Dikarya</taxon>
        <taxon>Ascomycota</taxon>
        <taxon>Pezizomycotina</taxon>
        <taxon>Leotiomycetes</taxon>
        <taxon>Helotiales</taxon>
        <taxon>Dermateaceae</taxon>
        <taxon>Coleophoma</taxon>
    </lineage>
</organism>
<dbReference type="Pfam" id="PF10297">
    <property type="entry name" value="Hap4_Hap_bind"/>
    <property type="match status" value="1"/>
</dbReference>
<evidence type="ECO:0000256" key="1">
    <source>
        <dbReference type="ARBA" id="ARBA00004123"/>
    </source>
</evidence>
<feature type="domain" description="BZIP" evidence="4">
    <location>
        <begin position="74"/>
        <end position="89"/>
    </location>
</feature>
<dbReference type="AlphaFoldDB" id="A0A3D8T934"/>
<comment type="caution">
    <text evidence="5">The sequence shown here is derived from an EMBL/GenBank/DDBJ whole genome shotgun (WGS) entry which is preliminary data.</text>
</comment>
<feature type="region of interest" description="Disordered" evidence="3">
    <location>
        <begin position="168"/>
        <end position="201"/>
    </location>
</feature>
<dbReference type="InterPro" id="IPR050936">
    <property type="entry name" value="AP-1-like"/>
</dbReference>
<reference evidence="5 6" key="1">
    <citation type="journal article" date="2018" name="IMA Fungus">
        <title>IMA Genome-F 9: Draft genome sequence of Annulohypoxylon stygium, Aspergillus mulundensis, Berkeleyomyces basicola (syn. Thielaviopsis basicola), Ceratocystis smalleyi, two Cercospora beticola strains, Coleophoma cylindrospora, Fusarium fracticaudum, Phialophora cf. hyalina, and Morchella septimelata.</title>
        <authorList>
            <person name="Wingfield B.D."/>
            <person name="Bills G.F."/>
            <person name="Dong Y."/>
            <person name="Huang W."/>
            <person name="Nel W.J."/>
            <person name="Swalarsk-Parry B.S."/>
            <person name="Vaghefi N."/>
            <person name="Wilken P.M."/>
            <person name="An Z."/>
            <person name="de Beer Z.W."/>
            <person name="De Vos L."/>
            <person name="Chen L."/>
            <person name="Duong T.A."/>
            <person name="Gao Y."/>
            <person name="Hammerbacher A."/>
            <person name="Kikkert J.R."/>
            <person name="Li Y."/>
            <person name="Li H."/>
            <person name="Li K."/>
            <person name="Li Q."/>
            <person name="Liu X."/>
            <person name="Ma X."/>
            <person name="Naidoo K."/>
            <person name="Pethybridge S.J."/>
            <person name="Sun J."/>
            <person name="Steenkamp E.T."/>
            <person name="van der Nest M.A."/>
            <person name="van Wyk S."/>
            <person name="Wingfield M.J."/>
            <person name="Xiong C."/>
            <person name="Yue Q."/>
            <person name="Zhang X."/>
        </authorList>
    </citation>
    <scope>NUCLEOTIDE SEQUENCE [LARGE SCALE GENOMIC DNA]</scope>
    <source>
        <strain evidence="5 6">BP5796</strain>
    </source>
</reference>
<keyword evidence="2" id="KW-0539">Nucleus</keyword>
<proteinExistence type="predicted"/>
<dbReference type="Gene3D" id="1.20.5.170">
    <property type="match status" value="1"/>
</dbReference>
<dbReference type="GO" id="GO:0000976">
    <property type="term" value="F:transcription cis-regulatory region binding"/>
    <property type="evidence" value="ECO:0007669"/>
    <property type="project" value="InterPro"/>
</dbReference>
<evidence type="ECO:0000256" key="3">
    <source>
        <dbReference type="SAM" id="MobiDB-lite"/>
    </source>
</evidence>
<keyword evidence="6" id="KW-1185">Reference proteome</keyword>
<dbReference type="GO" id="GO:0001228">
    <property type="term" value="F:DNA-binding transcription activator activity, RNA polymerase II-specific"/>
    <property type="evidence" value="ECO:0007669"/>
    <property type="project" value="TreeGrafter"/>
</dbReference>
<evidence type="ECO:0000259" key="4">
    <source>
        <dbReference type="PROSITE" id="PS00036"/>
    </source>
</evidence>
<dbReference type="PANTHER" id="PTHR40621">
    <property type="entry name" value="TRANSCRIPTION FACTOR KAPC-RELATED"/>
    <property type="match status" value="1"/>
</dbReference>
<dbReference type="InterPro" id="IPR004827">
    <property type="entry name" value="bZIP"/>
</dbReference>
<feature type="compositionally biased region" description="Low complexity" evidence="3">
    <location>
        <begin position="191"/>
        <end position="201"/>
    </location>
</feature>
<dbReference type="InterPro" id="IPR018287">
    <property type="entry name" value="Hap4_TF_heteromerisation"/>
</dbReference>
<feature type="compositionally biased region" description="Basic and acidic residues" evidence="3">
    <location>
        <begin position="85"/>
        <end position="113"/>
    </location>
</feature>
<sequence>MASPPTPCSSAGSPPSLAPAPPVLAIKTMNNPNNASLASAAGLPTPTIVTRKEWIVPPRPKPGRKPATDTPPTKRKAQNRAAQRAFRERRAARVGELEEQLEETKEEQQRREADLRDKIQRLEADVLRFSGEIQSWRIRCDTLDRIAEYERREKDAALTELSYLRNGARTTGTDAVPLPPRRNRHQEPKESPSLPSALTPTPVEPAGCGNCTPSQCQCLEEALKVSTSGCGKCHAGSNCECLEATITGTALNISSSNDHKRPLSPSAEDSSEKRHRSGSSTPLEIDFTAQFSSKPITNHVIPTQEIADPIVSRPTESCGFCADGGFCVCAENAAHAPNDRENRLAPLLNDMTPPPSDTDVDGTQASIKLPSLQPNQMHRPMGAPAASNSCVNGPGTCAQCQSDPKAGLFCRSLAAMRESSNSAPPEGCCGGKGAGGGCCKSAPAPAPVQQQPPPSLSVADTYKTLSTHRNFEQASDELNTWLGRLHATPPHHVGRAPMEVEAASVMGVLKLFDRRFGRG</sequence>